<keyword evidence="2" id="KW-1185">Reference proteome</keyword>
<dbReference type="AlphaFoldDB" id="E9I4H7"/>
<gene>
    <name evidence="1" type="ORF">DAPPUDRAFT_122543</name>
</gene>
<name>E9I4H7_DAPPU</name>
<protein>
    <submittedName>
        <fullName evidence="1">Uncharacterized protein</fullName>
    </submittedName>
</protein>
<organism evidence="1 2">
    <name type="scientific">Daphnia pulex</name>
    <name type="common">Water flea</name>
    <dbReference type="NCBI Taxonomy" id="6669"/>
    <lineage>
        <taxon>Eukaryota</taxon>
        <taxon>Metazoa</taxon>
        <taxon>Ecdysozoa</taxon>
        <taxon>Arthropoda</taxon>
        <taxon>Crustacea</taxon>
        <taxon>Branchiopoda</taxon>
        <taxon>Diplostraca</taxon>
        <taxon>Cladocera</taxon>
        <taxon>Anomopoda</taxon>
        <taxon>Daphniidae</taxon>
        <taxon>Daphnia</taxon>
    </lineage>
</organism>
<evidence type="ECO:0000313" key="1">
    <source>
        <dbReference type="EMBL" id="EFX61104.1"/>
    </source>
</evidence>
<dbReference type="KEGG" id="dpx:DAPPUDRAFT_122543"/>
<dbReference type="Proteomes" id="UP000000305">
    <property type="component" value="Unassembled WGS sequence"/>
</dbReference>
<reference evidence="1 2" key="1">
    <citation type="journal article" date="2011" name="Science">
        <title>The ecoresponsive genome of Daphnia pulex.</title>
        <authorList>
            <person name="Colbourne J.K."/>
            <person name="Pfrender M.E."/>
            <person name="Gilbert D."/>
            <person name="Thomas W.K."/>
            <person name="Tucker A."/>
            <person name="Oakley T.H."/>
            <person name="Tokishita S."/>
            <person name="Aerts A."/>
            <person name="Arnold G.J."/>
            <person name="Basu M.K."/>
            <person name="Bauer D.J."/>
            <person name="Caceres C.E."/>
            <person name="Carmel L."/>
            <person name="Casola C."/>
            <person name="Choi J.H."/>
            <person name="Detter J.C."/>
            <person name="Dong Q."/>
            <person name="Dusheyko S."/>
            <person name="Eads B.D."/>
            <person name="Frohlich T."/>
            <person name="Geiler-Samerotte K.A."/>
            <person name="Gerlach D."/>
            <person name="Hatcher P."/>
            <person name="Jogdeo S."/>
            <person name="Krijgsveld J."/>
            <person name="Kriventseva E.V."/>
            <person name="Kultz D."/>
            <person name="Laforsch C."/>
            <person name="Lindquist E."/>
            <person name="Lopez J."/>
            <person name="Manak J.R."/>
            <person name="Muller J."/>
            <person name="Pangilinan J."/>
            <person name="Patwardhan R.P."/>
            <person name="Pitluck S."/>
            <person name="Pritham E.J."/>
            <person name="Rechtsteiner A."/>
            <person name="Rho M."/>
            <person name="Rogozin I.B."/>
            <person name="Sakarya O."/>
            <person name="Salamov A."/>
            <person name="Schaack S."/>
            <person name="Shapiro H."/>
            <person name="Shiga Y."/>
            <person name="Skalitzky C."/>
            <person name="Smith Z."/>
            <person name="Souvorov A."/>
            <person name="Sung W."/>
            <person name="Tang Z."/>
            <person name="Tsuchiya D."/>
            <person name="Tu H."/>
            <person name="Vos H."/>
            <person name="Wang M."/>
            <person name="Wolf Y.I."/>
            <person name="Yamagata H."/>
            <person name="Yamada T."/>
            <person name="Ye Y."/>
            <person name="Shaw J.R."/>
            <person name="Andrews J."/>
            <person name="Crease T.J."/>
            <person name="Tang H."/>
            <person name="Lucas S.M."/>
            <person name="Robertson H.M."/>
            <person name="Bork P."/>
            <person name="Koonin E.V."/>
            <person name="Zdobnov E.M."/>
            <person name="Grigoriev I.V."/>
            <person name="Lynch M."/>
            <person name="Boore J.L."/>
        </authorList>
    </citation>
    <scope>NUCLEOTIDE SEQUENCE [LARGE SCALE GENOMIC DNA]</scope>
</reference>
<dbReference type="PhylomeDB" id="E9I4H7"/>
<dbReference type="EMBL" id="GL735047">
    <property type="protein sequence ID" value="EFX61104.1"/>
    <property type="molecule type" value="Genomic_DNA"/>
</dbReference>
<proteinExistence type="predicted"/>
<sequence>MGDPSRDKGWAQEWAKEREKALRKPSKPKTLKLIYSRNYRRPASNSFYPDFSWAILWMSRWTVLFCSNTYFSKDVMRWMVDDASGHMRTRSNLRHQICDSFIRLRIQLKLRNENLVSMPKRSTFTKQFWKRKRTREKHLTDVPF</sequence>
<dbReference type="HOGENOM" id="CLU_150237_0_0_1"/>
<dbReference type="InParanoid" id="E9I4H7"/>
<evidence type="ECO:0000313" key="2">
    <source>
        <dbReference type="Proteomes" id="UP000000305"/>
    </source>
</evidence>
<accession>E9I4H7</accession>